<dbReference type="AlphaFoldDB" id="A0A6I2L9A5"/>
<gene>
    <name evidence="1" type="ORF">GJ699_33160</name>
</gene>
<dbReference type="Proteomes" id="UP000433309">
    <property type="component" value="Unassembled WGS sequence"/>
</dbReference>
<evidence type="ECO:0000313" key="2">
    <source>
        <dbReference type="Proteomes" id="UP000433309"/>
    </source>
</evidence>
<proteinExistence type="predicted"/>
<evidence type="ECO:0000313" key="1">
    <source>
        <dbReference type="EMBL" id="MRW94821.1"/>
    </source>
</evidence>
<dbReference type="RefSeq" id="WP_154383691.1">
    <property type="nucleotide sequence ID" value="NZ_WKJK01000039.1"/>
</dbReference>
<reference evidence="1 2" key="1">
    <citation type="submission" date="2019-11" db="EMBL/GenBank/DDBJ databases">
        <title>Novel species isolated from a subtropical stream in China.</title>
        <authorList>
            <person name="Lu H."/>
        </authorList>
    </citation>
    <scope>NUCLEOTIDE SEQUENCE [LARGE SCALE GENOMIC DNA]</scope>
    <source>
        <strain evidence="1 2">FT80W</strain>
    </source>
</reference>
<protein>
    <submittedName>
        <fullName evidence="1">Uncharacterized protein</fullName>
    </submittedName>
</protein>
<sequence>MRDDGLLPVVLAPTVPAPDNASSTIVGMIVLEVGQVRLRISGPNKPQWQTKQYNNRIGISLLIRRMKNGPTWDAVIWRTCS</sequence>
<comment type="caution">
    <text evidence="1">The sequence shown here is derived from an EMBL/GenBank/DDBJ whole genome shotgun (WGS) entry which is preliminary data.</text>
</comment>
<dbReference type="EMBL" id="WKJK01000039">
    <property type="protein sequence ID" value="MRW94821.1"/>
    <property type="molecule type" value="Genomic_DNA"/>
</dbReference>
<keyword evidence="2" id="KW-1185">Reference proteome</keyword>
<organism evidence="1 2">
    <name type="scientific">Duganella guangzhouensis</name>
    <dbReference type="NCBI Taxonomy" id="2666084"/>
    <lineage>
        <taxon>Bacteria</taxon>
        <taxon>Pseudomonadati</taxon>
        <taxon>Pseudomonadota</taxon>
        <taxon>Betaproteobacteria</taxon>
        <taxon>Burkholderiales</taxon>
        <taxon>Oxalobacteraceae</taxon>
        <taxon>Telluria group</taxon>
        <taxon>Duganella</taxon>
    </lineage>
</organism>
<accession>A0A6I2L9A5</accession>
<name>A0A6I2L9A5_9BURK</name>